<organism evidence="2 3">
    <name type="scientific">Simplicispira metamorpha</name>
    <dbReference type="NCBI Taxonomy" id="80881"/>
    <lineage>
        <taxon>Bacteria</taxon>
        <taxon>Pseudomonadati</taxon>
        <taxon>Pseudomonadota</taxon>
        <taxon>Betaproteobacteria</taxon>
        <taxon>Burkholderiales</taxon>
        <taxon>Comamonadaceae</taxon>
        <taxon>Simplicispira</taxon>
    </lineage>
</organism>
<evidence type="ECO:0000256" key="1">
    <source>
        <dbReference type="SAM" id="MobiDB-lite"/>
    </source>
</evidence>
<evidence type="ECO:0000313" key="2">
    <source>
        <dbReference type="EMBL" id="TCP16196.1"/>
    </source>
</evidence>
<evidence type="ECO:0000313" key="3">
    <source>
        <dbReference type="Proteomes" id="UP000295182"/>
    </source>
</evidence>
<protein>
    <submittedName>
        <fullName evidence="2">Uncharacterized protein</fullName>
    </submittedName>
</protein>
<gene>
    <name evidence="2" type="ORF">EV674_12066</name>
</gene>
<feature type="region of interest" description="Disordered" evidence="1">
    <location>
        <begin position="252"/>
        <end position="272"/>
    </location>
</feature>
<reference evidence="2 3" key="1">
    <citation type="submission" date="2019-03" db="EMBL/GenBank/DDBJ databases">
        <title>Genomic Encyclopedia of Type Strains, Phase IV (KMG-IV): sequencing the most valuable type-strain genomes for metagenomic binning, comparative biology and taxonomic classification.</title>
        <authorList>
            <person name="Goeker M."/>
        </authorList>
    </citation>
    <scope>NUCLEOTIDE SEQUENCE [LARGE SCALE GENOMIC DNA]</scope>
    <source>
        <strain evidence="2 3">DSM 1837</strain>
    </source>
</reference>
<dbReference type="AlphaFoldDB" id="A0A4V2SJM3"/>
<accession>A0A4V2SJM3</accession>
<dbReference type="Proteomes" id="UP000295182">
    <property type="component" value="Unassembled WGS sequence"/>
</dbReference>
<proteinExistence type="predicted"/>
<keyword evidence="3" id="KW-1185">Reference proteome</keyword>
<name>A0A4V2SJM3_9BURK</name>
<sequence>MVNPGHPLTGWRVFSFQGVIQGGAVDFQIMSEWDAMRIADVLTIAEAACCIVGIPTTRLGHNTTIGPYLSQEPWERDNGQDECHGVFHRVVEALRNSVKAGKLPAMKIYQGEYHHIRMVGDASEGCWEPVGDIDAWATLIDVDVLKSWLESRNLRPAFFFPPDASASGEPDYLNPNHPRYSPKLAAAVRAWQATEDENLLRGKNPATAMIEWLETRYKEFGLVHRQDNSKSGYKTGDRNGGAIKQAAQVANWMPDGGAPKSVANVNPPTPKA</sequence>
<comment type="caution">
    <text evidence="2">The sequence shown here is derived from an EMBL/GenBank/DDBJ whole genome shotgun (WGS) entry which is preliminary data.</text>
</comment>
<dbReference type="EMBL" id="SLXH01000020">
    <property type="protein sequence ID" value="TCP16196.1"/>
    <property type="molecule type" value="Genomic_DNA"/>
</dbReference>